<protein>
    <submittedName>
        <fullName evidence="1">Uncharacterized protein</fullName>
    </submittedName>
</protein>
<dbReference type="AlphaFoldDB" id="A0A2P8I0E7"/>
<dbReference type="Proteomes" id="UP000241118">
    <property type="component" value="Unassembled WGS sequence"/>
</dbReference>
<evidence type="ECO:0000313" key="1">
    <source>
        <dbReference type="EMBL" id="PSL51923.1"/>
    </source>
</evidence>
<proteinExistence type="predicted"/>
<keyword evidence="2" id="KW-1185">Reference proteome</keyword>
<accession>A0A2P8I0E7</accession>
<gene>
    <name evidence="1" type="ORF">B0I31_117126</name>
</gene>
<sequence>MESVGLAALLKPLWHLTLRRPELAERLVATAPAALRTFPTLEAGRCLTDHPDLVHPAVELLASNRAECRRNSRKGGATGCASRR</sequence>
<name>A0A2P8I0E7_SACCR</name>
<dbReference type="EMBL" id="PYAX01000017">
    <property type="protein sequence ID" value="PSL51923.1"/>
    <property type="molecule type" value="Genomic_DNA"/>
</dbReference>
<reference evidence="1 2" key="1">
    <citation type="submission" date="2018-03" db="EMBL/GenBank/DDBJ databases">
        <title>Genomic Encyclopedia of Type Strains, Phase III (KMG-III): the genomes of soil and plant-associated and newly described type strains.</title>
        <authorList>
            <person name="Whitman W."/>
        </authorList>
    </citation>
    <scope>NUCLEOTIDE SEQUENCE [LARGE SCALE GENOMIC DNA]</scope>
    <source>
        <strain evidence="1 2">CGMCC 4.7097</strain>
    </source>
</reference>
<comment type="caution">
    <text evidence="1">The sequence shown here is derived from an EMBL/GenBank/DDBJ whole genome shotgun (WGS) entry which is preliminary data.</text>
</comment>
<evidence type="ECO:0000313" key="2">
    <source>
        <dbReference type="Proteomes" id="UP000241118"/>
    </source>
</evidence>
<organism evidence="1 2">
    <name type="scientific">Saccharothrix carnea</name>
    <dbReference type="NCBI Taxonomy" id="1280637"/>
    <lineage>
        <taxon>Bacteria</taxon>
        <taxon>Bacillati</taxon>
        <taxon>Actinomycetota</taxon>
        <taxon>Actinomycetes</taxon>
        <taxon>Pseudonocardiales</taxon>
        <taxon>Pseudonocardiaceae</taxon>
        <taxon>Saccharothrix</taxon>
    </lineage>
</organism>